<proteinExistence type="predicted"/>
<sequence length="153" mass="17678">MAHELGLFDSTTYVKHRKLRHSYDLTAWSLFHWQCTLSFQFQTAPLLQTPPQTPLPDPDLNADWYTQIWLKYPSTSVLVPMQCHYTFKTRAEFSLILHAAMLQASTNESDNQVVQGGPGRILETVKKLETWYRTLPDTLLPSNIVFPSQLKLQ</sequence>
<accession>A0A090MIM9</accession>
<reference evidence="1" key="1">
    <citation type="submission" date="2013-05" db="EMBL/GenBank/DDBJ databases">
        <title>Draft genome sequences of six wheat associated Fusarium spp. isolates.</title>
        <authorList>
            <person name="Moolhuijzen P.M."/>
            <person name="Manners J.M."/>
            <person name="Wilcox S."/>
            <person name="Bellgard M.I."/>
            <person name="Gardiner D.M."/>
        </authorList>
    </citation>
    <scope>NUCLEOTIDE SEQUENCE</scope>
    <source>
        <strain evidence="1">CS3069</strain>
    </source>
</reference>
<evidence type="ECO:0000313" key="1">
    <source>
        <dbReference type="EMBL" id="CEG05560.1"/>
    </source>
</evidence>
<comment type="caution">
    <text evidence="1">The sequence shown here is derived from an EMBL/GenBank/DDBJ whole genome shotgun (WGS) entry which is preliminary data.</text>
</comment>
<dbReference type="InterPro" id="IPR053187">
    <property type="entry name" value="Notoamide_regulator"/>
</dbReference>
<gene>
    <name evidence="1" type="ORF">BN850_0122350</name>
</gene>
<dbReference type="AlphaFoldDB" id="A0A090MIM9"/>
<organism evidence="1">
    <name type="scientific">Fusarium clavum</name>
    <dbReference type="NCBI Taxonomy" id="2594811"/>
    <lineage>
        <taxon>Eukaryota</taxon>
        <taxon>Fungi</taxon>
        <taxon>Dikarya</taxon>
        <taxon>Ascomycota</taxon>
        <taxon>Pezizomycotina</taxon>
        <taxon>Sordariomycetes</taxon>
        <taxon>Hypocreomycetidae</taxon>
        <taxon>Hypocreales</taxon>
        <taxon>Nectriaceae</taxon>
        <taxon>Fusarium</taxon>
        <taxon>Fusarium incarnatum-equiseti species complex</taxon>
    </lineage>
</organism>
<name>A0A090MIM9_9HYPO</name>
<dbReference type="EMBL" id="CBMI010004472">
    <property type="protein sequence ID" value="CEG05560.1"/>
    <property type="molecule type" value="Genomic_DNA"/>
</dbReference>
<dbReference type="CDD" id="cd12148">
    <property type="entry name" value="fungal_TF_MHR"/>
    <property type="match status" value="1"/>
</dbReference>
<dbReference type="PANTHER" id="PTHR47256:SF1">
    <property type="entry name" value="ZN(II)2CYS6 TRANSCRIPTION FACTOR (EUROFUNG)"/>
    <property type="match status" value="1"/>
</dbReference>
<protein>
    <submittedName>
        <fullName evidence="1">WGS project CBMI000000000 data, contig CS3069_c004475</fullName>
    </submittedName>
</protein>
<dbReference type="PANTHER" id="PTHR47256">
    <property type="entry name" value="ZN(II)2CYS6 TRANSCRIPTION FACTOR (EUROFUNG)-RELATED"/>
    <property type="match status" value="1"/>
</dbReference>